<dbReference type="PANTHER" id="PTHR18866:SF33">
    <property type="entry name" value="METHYLCROTONOYL-COA CARBOXYLASE SUBUNIT ALPHA, MITOCHONDRIAL-RELATED"/>
    <property type="match status" value="1"/>
</dbReference>
<dbReference type="FunFam" id="3.40.50.20:FF:000010">
    <property type="entry name" value="Propionyl-CoA carboxylase subunit alpha"/>
    <property type="match status" value="1"/>
</dbReference>
<comment type="cofactor">
    <cofactor evidence="1">
        <name>biotin</name>
        <dbReference type="ChEBI" id="CHEBI:57586"/>
    </cofactor>
</comment>
<comment type="caution">
    <text evidence="10">The sequence shown here is derived from an EMBL/GenBank/DDBJ whole genome shotgun (WGS) entry which is preliminary data.</text>
</comment>
<dbReference type="Pfam" id="PF02786">
    <property type="entry name" value="CPSase_L_D2"/>
    <property type="match status" value="1"/>
</dbReference>
<sequence length="660" mass="69930">MFAKILIANRGEIACRVIRTARKMGVRTVAVYSDADAKSLHVEMADEAVHIGASPVGESYLRGDKIIAAALATGAQAIHPGYGFLSENPDFVDQVVAAGLIFIGPSAASIRAMGLKDAAKRLMEKAGVPVVPGYHGEAQEIVLLASKAREIGYPVLIKARAGGGGKGMRRVEHPDEFSEALSSARREAKAAFGDDRVLVEKYVDKPRHIEVQVFGDNFGNAVHLYERDCSAQRRHQKVIEEAPAPGMTEALRKAMTEAAVKAAKAINYSGAGTIEFIVDASQGLKADRFWFMEMNTRLQVEHPVTEMVTGTDLVEWQLRVASGEKLPKMQSEIALAGHAFEARIYAEDAAKGFLPATGTLHHLKFPDATPEGATMRIETGVRAGDAISPYYDPMIAKLVFHAKDRQAALDALGSALSRTEIAGSTVNTAFLAALAADPDFAAGDVDTSLIARHQTALTEIAPPTGETIAAAAVAASGAGAAPPSNDPWSSIAGYAHFHSVARRTRLKFGEDDIAAKVSVRPDGRFQVALDKPYDDTNSHDFRAAPRLACWPGHITVFEGAVGYTFAVPDPLARADDAAAGAGSLRAPMPGLVKLARAAIGDAVIKGQPLLILEAMKMEHTIAAPHDGVIAEIATEGAQVTDGTVLVRFVEDQNASTAAVS</sequence>
<evidence type="ECO:0000256" key="5">
    <source>
        <dbReference type="ARBA" id="ARBA00023267"/>
    </source>
</evidence>
<dbReference type="GO" id="GO:0046872">
    <property type="term" value="F:metal ion binding"/>
    <property type="evidence" value="ECO:0007669"/>
    <property type="project" value="InterPro"/>
</dbReference>
<dbReference type="PROSITE" id="PS50968">
    <property type="entry name" value="BIOTINYL_LIPOYL"/>
    <property type="match status" value="1"/>
</dbReference>
<keyword evidence="4 6" id="KW-0067">ATP-binding</keyword>
<dbReference type="RefSeq" id="WP_109662627.1">
    <property type="nucleotide sequence ID" value="NZ_QGGH01000002.1"/>
</dbReference>
<dbReference type="FunFam" id="3.30.1490.20:FF:000003">
    <property type="entry name" value="acetyl-CoA carboxylase isoform X1"/>
    <property type="match status" value="1"/>
</dbReference>
<dbReference type="PROSITE" id="PS00867">
    <property type="entry name" value="CPSASE_2"/>
    <property type="match status" value="1"/>
</dbReference>
<dbReference type="Gene3D" id="2.40.50.100">
    <property type="match status" value="1"/>
</dbReference>
<dbReference type="GeneID" id="61051680"/>
<dbReference type="InterPro" id="IPR011761">
    <property type="entry name" value="ATP-grasp"/>
</dbReference>
<dbReference type="SUPFAM" id="SSF56059">
    <property type="entry name" value="Glutathione synthetase ATP-binding domain-like"/>
    <property type="match status" value="1"/>
</dbReference>
<accession>A0A8E3B665</accession>
<dbReference type="Gene3D" id="3.30.470.20">
    <property type="entry name" value="ATP-grasp fold, B domain"/>
    <property type="match status" value="1"/>
</dbReference>
<organism evidence="10 11">
    <name type="scientific">Rhizobium loti</name>
    <name type="common">Mesorhizobium loti</name>
    <dbReference type="NCBI Taxonomy" id="381"/>
    <lineage>
        <taxon>Bacteria</taxon>
        <taxon>Pseudomonadati</taxon>
        <taxon>Pseudomonadota</taxon>
        <taxon>Alphaproteobacteria</taxon>
        <taxon>Hyphomicrobiales</taxon>
        <taxon>Phyllobacteriaceae</taxon>
        <taxon>Mesorhizobium</taxon>
    </lineage>
</organism>
<feature type="domain" description="Biotin carboxylation" evidence="9">
    <location>
        <begin position="1"/>
        <end position="455"/>
    </location>
</feature>
<dbReference type="Pfam" id="PF00364">
    <property type="entry name" value="Biotin_lipoyl"/>
    <property type="match status" value="1"/>
</dbReference>
<dbReference type="InterPro" id="IPR011054">
    <property type="entry name" value="Rudment_hybrid_motif"/>
</dbReference>
<gene>
    <name evidence="10" type="ORF">C8D77_102645</name>
</gene>
<keyword evidence="5" id="KW-0092">Biotin</keyword>
<dbReference type="InterPro" id="IPR001882">
    <property type="entry name" value="Biotin_BS"/>
</dbReference>
<evidence type="ECO:0000313" key="11">
    <source>
        <dbReference type="Proteomes" id="UP000245631"/>
    </source>
</evidence>
<protein>
    <submittedName>
        <fullName evidence="10">3-methylcrotonoyl-CoA carboxylase alpha subunit</fullName>
    </submittedName>
</protein>
<name>A0A8E3B665_RHILI</name>
<dbReference type="CDD" id="cd06850">
    <property type="entry name" value="biotinyl_domain"/>
    <property type="match status" value="1"/>
</dbReference>
<dbReference type="InterPro" id="IPR011053">
    <property type="entry name" value="Single_hybrid_motif"/>
</dbReference>
<dbReference type="PANTHER" id="PTHR18866">
    <property type="entry name" value="CARBOXYLASE:PYRUVATE/ACETYL-COA/PROPIONYL-COA CARBOXYLASE"/>
    <property type="match status" value="1"/>
</dbReference>
<dbReference type="InterPro" id="IPR016185">
    <property type="entry name" value="PreATP-grasp_dom_sf"/>
</dbReference>
<dbReference type="Pfam" id="PF00289">
    <property type="entry name" value="Biotin_carb_N"/>
    <property type="match status" value="1"/>
</dbReference>
<dbReference type="SUPFAM" id="SSF51246">
    <property type="entry name" value="Rudiment single hybrid motif"/>
    <property type="match status" value="1"/>
</dbReference>
<dbReference type="SMART" id="SM00878">
    <property type="entry name" value="Biotin_carb_C"/>
    <property type="match status" value="1"/>
</dbReference>
<feature type="domain" description="Lipoyl-binding" evidence="7">
    <location>
        <begin position="573"/>
        <end position="649"/>
    </location>
</feature>
<dbReference type="InterPro" id="IPR005481">
    <property type="entry name" value="BC-like_N"/>
</dbReference>
<dbReference type="SUPFAM" id="SSF52440">
    <property type="entry name" value="PreATP-grasp domain"/>
    <property type="match status" value="1"/>
</dbReference>
<dbReference type="Pfam" id="PF02785">
    <property type="entry name" value="Biotin_carb_C"/>
    <property type="match status" value="1"/>
</dbReference>
<evidence type="ECO:0000259" key="8">
    <source>
        <dbReference type="PROSITE" id="PS50975"/>
    </source>
</evidence>
<dbReference type="Proteomes" id="UP000245631">
    <property type="component" value="Unassembled WGS sequence"/>
</dbReference>
<dbReference type="PROSITE" id="PS50979">
    <property type="entry name" value="BC"/>
    <property type="match status" value="1"/>
</dbReference>
<dbReference type="InterPro" id="IPR005479">
    <property type="entry name" value="CPAse_ATP-bd"/>
</dbReference>
<evidence type="ECO:0000256" key="6">
    <source>
        <dbReference type="PROSITE-ProRule" id="PRU00409"/>
    </source>
</evidence>
<evidence type="ECO:0000259" key="7">
    <source>
        <dbReference type="PROSITE" id="PS50968"/>
    </source>
</evidence>
<dbReference type="InterPro" id="IPR000089">
    <property type="entry name" value="Biotin_lipoyl"/>
</dbReference>
<dbReference type="GO" id="GO:0016874">
    <property type="term" value="F:ligase activity"/>
    <property type="evidence" value="ECO:0007669"/>
    <property type="project" value="UniProtKB-KW"/>
</dbReference>
<evidence type="ECO:0000256" key="1">
    <source>
        <dbReference type="ARBA" id="ARBA00001953"/>
    </source>
</evidence>
<proteinExistence type="predicted"/>
<dbReference type="PROSITE" id="PS50975">
    <property type="entry name" value="ATP_GRASP"/>
    <property type="match status" value="1"/>
</dbReference>
<feature type="domain" description="ATP-grasp" evidence="8">
    <location>
        <begin position="120"/>
        <end position="322"/>
    </location>
</feature>
<evidence type="ECO:0000259" key="9">
    <source>
        <dbReference type="PROSITE" id="PS50979"/>
    </source>
</evidence>
<keyword evidence="3 6" id="KW-0547">Nucleotide-binding</keyword>
<keyword evidence="2" id="KW-0436">Ligase</keyword>
<dbReference type="PROSITE" id="PS00188">
    <property type="entry name" value="BIOTIN"/>
    <property type="match status" value="1"/>
</dbReference>
<reference evidence="10 11" key="1">
    <citation type="submission" date="2018-05" db="EMBL/GenBank/DDBJ databases">
        <title>Genomic Encyclopedia of Type Strains, Phase IV (KMG-IV): sequencing the most valuable type-strain genomes for metagenomic binning, comparative biology and taxonomic classification.</title>
        <authorList>
            <person name="Goeker M."/>
        </authorList>
    </citation>
    <scope>NUCLEOTIDE SEQUENCE [LARGE SCALE GENOMIC DNA]</scope>
    <source>
        <strain evidence="10 11">DSM 2626</strain>
    </source>
</reference>
<dbReference type="EMBL" id="QGGH01000002">
    <property type="protein sequence ID" value="PWJ92869.1"/>
    <property type="molecule type" value="Genomic_DNA"/>
</dbReference>
<dbReference type="AlphaFoldDB" id="A0A8E3B665"/>
<dbReference type="InterPro" id="IPR050856">
    <property type="entry name" value="Biotin_carboxylase_complex"/>
</dbReference>
<dbReference type="InterPro" id="IPR011764">
    <property type="entry name" value="Biotin_carboxylation_dom"/>
</dbReference>
<evidence type="ECO:0000256" key="3">
    <source>
        <dbReference type="ARBA" id="ARBA00022741"/>
    </source>
</evidence>
<evidence type="ECO:0000256" key="2">
    <source>
        <dbReference type="ARBA" id="ARBA00022598"/>
    </source>
</evidence>
<dbReference type="InterPro" id="IPR005482">
    <property type="entry name" value="Biotin_COase_C"/>
</dbReference>
<evidence type="ECO:0000313" key="10">
    <source>
        <dbReference type="EMBL" id="PWJ92869.1"/>
    </source>
</evidence>
<dbReference type="SUPFAM" id="SSF51230">
    <property type="entry name" value="Single hybrid motif"/>
    <property type="match status" value="1"/>
</dbReference>
<evidence type="ECO:0000256" key="4">
    <source>
        <dbReference type="ARBA" id="ARBA00022840"/>
    </source>
</evidence>
<dbReference type="FunFam" id="3.30.470.20:FF:000028">
    <property type="entry name" value="Methylcrotonoyl-CoA carboxylase subunit alpha, mitochondrial"/>
    <property type="match status" value="1"/>
</dbReference>
<dbReference type="GO" id="GO:0005524">
    <property type="term" value="F:ATP binding"/>
    <property type="evidence" value="ECO:0007669"/>
    <property type="project" value="UniProtKB-UniRule"/>
</dbReference>